<keyword evidence="3" id="KW-1185">Reference proteome</keyword>
<name>A0A087T0T9_STEMI</name>
<sequence>MLIGNHIGHQVKTLMDKNKSCAEDLKTALEEISVLQKQLKYTEQLLSETIPLEKVDVSDLIKNVHNHFHKLHSVLQVREHQLISQIEEVSLSNVKQLEKMKLDISNLERDLAA</sequence>
<gene>
    <name evidence="2" type="ORF">X975_01377</name>
</gene>
<reference evidence="2 3" key="1">
    <citation type="submission" date="2013-11" db="EMBL/GenBank/DDBJ databases">
        <title>Genome sequencing of Stegodyphus mimosarum.</title>
        <authorList>
            <person name="Bechsgaard J."/>
        </authorList>
    </citation>
    <scope>NUCLEOTIDE SEQUENCE [LARGE SCALE GENOMIC DNA]</scope>
</reference>
<dbReference type="OrthoDB" id="5800423at2759"/>
<evidence type="ECO:0000313" key="3">
    <source>
        <dbReference type="Proteomes" id="UP000054359"/>
    </source>
</evidence>
<evidence type="ECO:0000256" key="1">
    <source>
        <dbReference type="SAM" id="Coils"/>
    </source>
</evidence>
<organism evidence="2 3">
    <name type="scientific">Stegodyphus mimosarum</name>
    <name type="common">African social velvet spider</name>
    <dbReference type="NCBI Taxonomy" id="407821"/>
    <lineage>
        <taxon>Eukaryota</taxon>
        <taxon>Metazoa</taxon>
        <taxon>Ecdysozoa</taxon>
        <taxon>Arthropoda</taxon>
        <taxon>Chelicerata</taxon>
        <taxon>Arachnida</taxon>
        <taxon>Araneae</taxon>
        <taxon>Araneomorphae</taxon>
        <taxon>Entelegynae</taxon>
        <taxon>Eresoidea</taxon>
        <taxon>Eresidae</taxon>
        <taxon>Stegodyphus</taxon>
    </lineage>
</organism>
<accession>A0A087T0T9</accession>
<proteinExistence type="predicted"/>
<feature type="coiled-coil region" evidence="1">
    <location>
        <begin position="18"/>
        <end position="45"/>
    </location>
</feature>
<dbReference type="AlphaFoldDB" id="A0A087T0T9"/>
<protein>
    <submittedName>
        <fullName evidence="2">Uncharacterized protein</fullName>
    </submittedName>
</protein>
<evidence type="ECO:0000313" key="2">
    <source>
        <dbReference type="EMBL" id="KFM58728.1"/>
    </source>
</evidence>
<dbReference type="Proteomes" id="UP000054359">
    <property type="component" value="Unassembled WGS sequence"/>
</dbReference>
<keyword evidence="1" id="KW-0175">Coiled coil</keyword>
<dbReference type="EMBL" id="KK112868">
    <property type="protein sequence ID" value="KFM58728.1"/>
    <property type="molecule type" value="Genomic_DNA"/>
</dbReference>
<feature type="non-terminal residue" evidence="2">
    <location>
        <position position="113"/>
    </location>
</feature>